<keyword evidence="2" id="KW-1185">Reference proteome</keyword>
<accession>A0A6N9TA14</accession>
<evidence type="ECO:0000313" key="2">
    <source>
        <dbReference type="Proteomes" id="UP000471381"/>
    </source>
</evidence>
<sequence>MPLVLKKKVAVLRGHCEIEDAESLFNWLQESSGRSLNLKELTSAHTAIYQVILGFQPTISIMPEDTSLFWLKELLTHDSKEVWL</sequence>
<dbReference type="EMBL" id="JAAAWO010000001">
    <property type="protein sequence ID" value="NDW14134.1"/>
    <property type="molecule type" value="Genomic_DNA"/>
</dbReference>
<comment type="caution">
    <text evidence="1">The sequence shown here is derived from an EMBL/GenBank/DDBJ whole genome shotgun (WGS) entry which is preliminary data.</text>
</comment>
<dbReference type="Proteomes" id="UP000471381">
    <property type="component" value="Unassembled WGS sequence"/>
</dbReference>
<dbReference type="AlphaFoldDB" id="A0A6N9TA14"/>
<organism evidence="1 2">
    <name type="scientific">Alteromonas genovensis</name>
    <dbReference type="NCBI Taxonomy" id="471225"/>
    <lineage>
        <taxon>Bacteria</taxon>
        <taxon>Pseudomonadati</taxon>
        <taxon>Pseudomonadota</taxon>
        <taxon>Gammaproteobacteria</taxon>
        <taxon>Alteromonadales</taxon>
        <taxon>Alteromonadaceae</taxon>
        <taxon>Alteromonas/Salinimonas group</taxon>
        <taxon>Alteromonas</taxon>
    </lineage>
</organism>
<protein>
    <submittedName>
        <fullName evidence="1">Uncharacterized protein</fullName>
    </submittedName>
</protein>
<reference evidence="1 2" key="1">
    <citation type="submission" date="2020-01" db="EMBL/GenBank/DDBJ databases">
        <title>Genomes of bacteria type strains.</title>
        <authorList>
            <person name="Chen J."/>
            <person name="Zhu S."/>
            <person name="Yang J."/>
        </authorList>
    </citation>
    <scope>NUCLEOTIDE SEQUENCE [LARGE SCALE GENOMIC DNA]</scope>
    <source>
        <strain evidence="1 2">LMG 24078</strain>
    </source>
</reference>
<dbReference type="RefSeq" id="WP_163104612.1">
    <property type="nucleotide sequence ID" value="NZ_JAAAWO010000001.1"/>
</dbReference>
<proteinExistence type="predicted"/>
<gene>
    <name evidence="1" type="ORF">GTQ48_01115</name>
</gene>
<name>A0A6N9TA14_9ALTE</name>
<evidence type="ECO:0000313" key="1">
    <source>
        <dbReference type="EMBL" id="NDW14134.1"/>
    </source>
</evidence>